<evidence type="ECO:0000256" key="3">
    <source>
        <dbReference type="ARBA" id="ARBA00023295"/>
    </source>
</evidence>
<keyword evidence="4" id="KW-0812">Transmembrane</keyword>
<dbReference type="InterPro" id="IPR013780">
    <property type="entry name" value="Glyco_hydro_b"/>
</dbReference>
<evidence type="ECO:0000313" key="6">
    <source>
        <dbReference type="EMBL" id="WWC92291.1"/>
    </source>
</evidence>
<feature type="transmembrane region" description="Helical" evidence="4">
    <location>
        <begin position="723"/>
        <end position="743"/>
    </location>
</feature>
<reference evidence="6 7" key="1">
    <citation type="submission" date="2024-01" db="EMBL/GenBank/DDBJ databases">
        <title>Comparative genomics of Cryptococcus and Kwoniella reveals pathogenesis evolution and contrasting modes of karyotype evolution via chromosome fusion or intercentromeric recombination.</title>
        <authorList>
            <person name="Coelho M.A."/>
            <person name="David-Palma M."/>
            <person name="Shea T."/>
            <person name="Bowers K."/>
            <person name="McGinley-Smith S."/>
            <person name="Mohammad A.W."/>
            <person name="Gnirke A."/>
            <person name="Yurkov A.M."/>
            <person name="Nowrousian M."/>
            <person name="Sun S."/>
            <person name="Cuomo C.A."/>
            <person name="Heitman J."/>
        </authorList>
    </citation>
    <scope>NUCLEOTIDE SEQUENCE [LARGE SCALE GENOMIC DNA]</scope>
    <source>
        <strain evidence="6 7">CBS 6074</strain>
    </source>
</reference>
<keyword evidence="4" id="KW-0472">Membrane</keyword>
<dbReference type="InterPro" id="IPR041036">
    <property type="entry name" value="GH5_C"/>
</dbReference>
<dbReference type="Pfam" id="PF18564">
    <property type="entry name" value="Glyco_hydro_5_C"/>
    <property type="match status" value="1"/>
</dbReference>
<accession>A0AAX4K3J8</accession>
<dbReference type="EMBL" id="CP144107">
    <property type="protein sequence ID" value="WWC92291.1"/>
    <property type="molecule type" value="Genomic_DNA"/>
</dbReference>
<dbReference type="InterPro" id="IPR052066">
    <property type="entry name" value="Glycosphingolipid_Hydrolases"/>
</dbReference>
<evidence type="ECO:0000256" key="1">
    <source>
        <dbReference type="ARBA" id="ARBA00005641"/>
    </source>
</evidence>
<evidence type="ECO:0000256" key="4">
    <source>
        <dbReference type="SAM" id="Phobius"/>
    </source>
</evidence>
<dbReference type="RefSeq" id="XP_066079053.1">
    <property type="nucleotide sequence ID" value="XM_066222956.1"/>
</dbReference>
<dbReference type="InterPro" id="IPR017853">
    <property type="entry name" value="GH"/>
</dbReference>
<dbReference type="PANTHER" id="PTHR31308:SF5">
    <property type="entry name" value="ERGOSTERYL-BETA-GLUCOSIDASE"/>
    <property type="match status" value="1"/>
</dbReference>
<keyword evidence="3" id="KW-0326">Glycosidase</keyword>
<name>A0AAX4K3J8_9TREE</name>
<evidence type="ECO:0000259" key="5">
    <source>
        <dbReference type="Pfam" id="PF18564"/>
    </source>
</evidence>
<keyword evidence="7" id="KW-1185">Reference proteome</keyword>
<dbReference type="GeneID" id="91097914"/>
<organism evidence="6 7">
    <name type="scientific">Kwoniella dendrophila CBS 6074</name>
    <dbReference type="NCBI Taxonomy" id="1295534"/>
    <lineage>
        <taxon>Eukaryota</taxon>
        <taxon>Fungi</taxon>
        <taxon>Dikarya</taxon>
        <taxon>Basidiomycota</taxon>
        <taxon>Agaricomycotina</taxon>
        <taxon>Tremellomycetes</taxon>
        <taxon>Tremellales</taxon>
        <taxon>Cryptococcaceae</taxon>
        <taxon>Kwoniella</taxon>
    </lineage>
</organism>
<dbReference type="PANTHER" id="PTHR31308">
    <property type="match status" value="1"/>
</dbReference>
<protein>
    <recommendedName>
        <fullName evidence="5">Glycoside hydrolase family 5 C-terminal domain-containing protein</fullName>
    </recommendedName>
</protein>
<dbReference type="Gene3D" id="3.20.20.80">
    <property type="entry name" value="Glycosidases"/>
    <property type="match status" value="2"/>
</dbReference>
<dbReference type="SUPFAM" id="SSF51445">
    <property type="entry name" value="(Trans)glycosidases"/>
    <property type="match status" value="1"/>
</dbReference>
<proteinExistence type="inferred from homology"/>
<feature type="domain" description="Glycoside hydrolase family 5 C-terminal" evidence="5">
    <location>
        <begin position="591"/>
        <end position="652"/>
    </location>
</feature>
<dbReference type="GO" id="GO:0050295">
    <property type="term" value="F:steryl-beta-glucosidase activity"/>
    <property type="evidence" value="ECO:0007669"/>
    <property type="project" value="TreeGrafter"/>
</dbReference>
<gene>
    <name evidence="6" type="ORF">L201_007245</name>
</gene>
<dbReference type="AlphaFoldDB" id="A0AAX4K3J8"/>
<comment type="similarity">
    <text evidence="1">Belongs to the glycosyl hydrolase 5 (cellulase A) family.</text>
</comment>
<keyword evidence="4" id="KW-1133">Transmembrane helix</keyword>
<dbReference type="Proteomes" id="UP001355207">
    <property type="component" value="Chromosome 10"/>
</dbReference>
<dbReference type="GO" id="GO:1904462">
    <property type="term" value="P:ergosteryl 3-beta-D-glucoside catabolic process"/>
    <property type="evidence" value="ECO:0007669"/>
    <property type="project" value="TreeGrafter"/>
</dbReference>
<keyword evidence="2" id="KW-0378">Hydrolase</keyword>
<dbReference type="Gene3D" id="2.60.40.1180">
    <property type="entry name" value="Golgi alpha-mannosidase II"/>
    <property type="match status" value="1"/>
</dbReference>
<evidence type="ECO:0000256" key="2">
    <source>
        <dbReference type="ARBA" id="ARBA00022801"/>
    </source>
</evidence>
<evidence type="ECO:0000313" key="7">
    <source>
        <dbReference type="Proteomes" id="UP001355207"/>
    </source>
</evidence>
<sequence length="768" mass="87613">MTTDAPSFPATQLKAKDIEIQGRHFIDPHGRVLNLRGANVSGSSKVPANPKPKIHDHAQVDYVNRPFPIEEADEHWRRLRSWGLTFIRITVTWEAVEHVGPGIYDEDYLEYLRKLLESMEKYGLVAYVAIHQDVWSRYSGGSGAPGWTLTSAGFDLSNDGENLALSGAAFLDGIKGGRLGGERGLWPTGYQKLAAATMNTLFWGGETFAPSLTVPTTTSDGKKKNVNIQTYLQDAFLKMFERLVEAVGDVESVMGFELMNEPHPGFIGLSSIHEWNYNTDLHLGQFPSPLQSFCMGSGRPTENVPIYKRSFPYPTKISGYITANPEGKSAWSNGGKGCIWEKEGIWRWSENKKQAIALQEDYFTKNRKGKKIDFYQDFYFPFVQKWNQIISKSKIENRKSTMRMIETIPNEYCPEWEENKRPDNMVYAPHWYDLNALFKKQFGQMTVNVQGLSRGMFITKALYFGSHGAKQNYAKQIKTLVLEARLKLGAVPVIFGECGVPMDLNNEHALKTGDWKWQERMMDSMISAFESANVGFNLWTYNPANRDDIGDDWNAENFSWYSDHNRSLALKKAEYSDDLDAGGRLLDVIVRPYAVVTAGVPLSSSYDYESGLFTCRYQSEIRHSADTPNTDEVTEIFLPKRLYNKENSSKIKFGLSLGGKILFDYEKERCFVWFVDPNNVQQIDFGPTTTHSKEANGNDKYQTIRRIDIWIEGKKPPKNNYTISNILGITIFLIIAIIGIWLAQEQEWKKENEAMKYHRLPKKSWYEV</sequence>